<dbReference type="SFLD" id="SFLDS00019">
    <property type="entry name" value="Glutathione_Transferase_(cytos"/>
    <property type="match status" value="1"/>
</dbReference>
<dbReference type="Pfam" id="PF02798">
    <property type="entry name" value="GST_N"/>
    <property type="match status" value="1"/>
</dbReference>
<evidence type="ECO:0000256" key="3">
    <source>
        <dbReference type="ARBA" id="ARBA00022679"/>
    </source>
</evidence>
<comment type="similarity">
    <text evidence="1">Belongs to the GST superfamily.</text>
</comment>
<dbReference type="Pfam" id="PF13410">
    <property type="entry name" value="GST_C_2"/>
    <property type="match status" value="1"/>
</dbReference>
<dbReference type="CDD" id="cd03046">
    <property type="entry name" value="GST_N_GTT1_like"/>
    <property type="match status" value="1"/>
</dbReference>
<dbReference type="SUPFAM" id="SSF52833">
    <property type="entry name" value="Thioredoxin-like"/>
    <property type="match status" value="1"/>
</dbReference>
<dbReference type="PANTHER" id="PTHR44051:SF9">
    <property type="entry name" value="GLUTATHIONE S-TRANSFERASE 1"/>
    <property type="match status" value="1"/>
</dbReference>
<dbReference type="AlphaFoldDB" id="A0A446BUT7"/>
<dbReference type="PANTHER" id="PTHR44051">
    <property type="entry name" value="GLUTATHIONE S-TRANSFERASE-RELATED"/>
    <property type="match status" value="1"/>
</dbReference>
<keyword evidence="3" id="KW-0808">Transferase</keyword>
<name>A0A446BUT7_9PEZI</name>
<feature type="domain" description="GST N-terminal" evidence="5">
    <location>
        <begin position="13"/>
        <end position="105"/>
    </location>
</feature>
<feature type="domain" description="GST C-terminal" evidence="6">
    <location>
        <begin position="136"/>
        <end position="273"/>
    </location>
</feature>
<dbReference type="InterPro" id="IPR036249">
    <property type="entry name" value="Thioredoxin-like_sf"/>
</dbReference>
<dbReference type="EMBL" id="OUUZ01000016">
    <property type="protein sequence ID" value="SPQ26295.1"/>
    <property type="molecule type" value="Genomic_DNA"/>
</dbReference>
<dbReference type="SUPFAM" id="SSF47616">
    <property type="entry name" value="GST C-terminal domain-like"/>
    <property type="match status" value="1"/>
</dbReference>
<dbReference type="EC" id="2.5.1.18" evidence="2"/>
<dbReference type="FunFam" id="3.40.30.10:FF:000156">
    <property type="entry name" value="Glutathione S-transferase 1"/>
    <property type="match status" value="1"/>
</dbReference>
<reference evidence="7 8" key="1">
    <citation type="submission" date="2018-04" db="EMBL/GenBank/DDBJ databases">
        <authorList>
            <person name="Huttner S."/>
            <person name="Dainat J."/>
        </authorList>
    </citation>
    <scope>NUCLEOTIDE SEQUENCE [LARGE SCALE GENOMIC DNA]</scope>
</reference>
<dbReference type="InterPro" id="IPR004045">
    <property type="entry name" value="Glutathione_S-Trfase_N"/>
</dbReference>
<proteinExistence type="inferred from homology"/>
<protein>
    <recommendedName>
        <fullName evidence="2">glutathione transferase</fullName>
        <ecNumber evidence="2">2.5.1.18</ecNumber>
    </recommendedName>
</protein>
<dbReference type="Gene3D" id="3.40.30.10">
    <property type="entry name" value="Glutaredoxin"/>
    <property type="match status" value="1"/>
</dbReference>
<dbReference type="GO" id="GO:0004602">
    <property type="term" value="F:glutathione peroxidase activity"/>
    <property type="evidence" value="ECO:0007669"/>
    <property type="project" value="UniProtKB-ARBA"/>
</dbReference>
<dbReference type="PROSITE" id="PS50404">
    <property type="entry name" value="GST_NTER"/>
    <property type="match status" value="1"/>
</dbReference>
<dbReference type="CDD" id="cd03189">
    <property type="entry name" value="GST_C_GTT1_like"/>
    <property type="match status" value="1"/>
</dbReference>
<evidence type="ECO:0000259" key="5">
    <source>
        <dbReference type="PROSITE" id="PS50404"/>
    </source>
</evidence>
<comment type="catalytic activity">
    <reaction evidence="4">
        <text>RX + glutathione = an S-substituted glutathione + a halide anion + H(+)</text>
        <dbReference type="Rhea" id="RHEA:16437"/>
        <dbReference type="ChEBI" id="CHEBI:15378"/>
        <dbReference type="ChEBI" id="CHEBI:16042"/>
        <dbReference type="ChEBI" id="CHEBI:17792"/>
        <dbReference type="ChEBI" id="CHEBI:57925"/>
        <dbReference type="ChEBI" id="CHEBI:90779"/>
        <dbReference type="EC" id="2.5.1.18"/>
    </reaction>
</comment>
<organism evidence="7 8">
    <name type="scientific">Thermothielavioides terrestris</name>
    <dbReference type="NCBI Taxonomy" id="2587410"/>
    <lineage>
        <taxon>Eukaryota</taxon>
        <taxon>Fungi</taxon>
        <taxon>Dikarya</taxon>
        <taxon>Ascomycota</taxon>
        <taxon>Pezizomycotina</taxon>
        <taxon>Sordariomycetes</taxon>
        <taxon>Sordariomycetidae</taxon>
        <taxon>Sordariales</taxon>
        <taxon>Chaetomiaceae</taxon>
        <taxon>Thermothielavioides</taxon>
    </lineage>
</organism>
<dbReference type="InterPro" id="IPR040079">
    <property type="entry name" value="Glutathione_S-Trfase"/>
</dbReference>
<dbReference type="GO" id="GO:0005737">
    <property type="term" value="C:cytoplasm"/>
    <property type="evidence" value="ECO:0007669"/>
    <property type="project" value="UniProtKB-ARBA"/>
</dbReference>
<dbReference type="Proteomes" id="UP000289323">
    <property type="component" value="Unassembled WGS sequence"/>
</dbReference>
<dbReference type="InterPro" id="IPR036282">
    <property type="entry name" value="Glutathione-S-Trfase_C_sf"/>
</dbReference>
<dbReference type="SFLD" id="SFLDG00358">
    <property type="entry name" value="Main_(cytGST)"/>
    <property type="match status" value="1"/>
</dbReference>
<dbReference type="InterPro" id="IPR010987">
    <property type="entry name" value="Glutathione-S-Trfase_C-like"/>
</dbReference>
<gene>
    <name evidence="7" type="ORF">TT172_LOCUS8714</name>
</gene>
<accession>A0A446BUT7</accession>
<dbReference type="PROSITE" id="PS50405">
    <property type="entry name" value="GST_CTER"/>
    <property type="match status" value="1"/>
</dbReference>
<evidence type="ECO:0000256" key="4">
    <source>
        <dbReference type="ARBA" id="ARBA00047960"/>
    </source>
</evidence>
<dbReference type="GO" id="GO:0004364">
    <property type="term" value="F:glutathione transferase activity"/>
    <property type="evidence" value="ECO:0007669"/>
    <property type="project" value="UniProtKB-EC"/>
</dbReference>
<evidence type="ECO:0000313" key="7">
    <source>
        <dbReference type="EMBL" id="SPQ26295.1"/>
    </source>
</evidence>
<dbReference type="Gene3D" id="1.20.1050.10">
    <property type="match status" value="1"/>
</dbReference>
<evidence type="ECO:0000256" key="1">
    <source>
        <dbReference type="ARBA" id="ARBA00007409"/>
    </source>
</evidence>
<evidence type="ECO:0000256" key="2">
    <source>
        <dbReference type="ARBA" id="ARBA00012452"/>
    </source>
</evidence>
<evidence type="ECO:0000313" key="8">
    <source>
        <dbReference type="Proteomes" id="UP000289323"/>
    </source>
</evidence>
<sequence>MASTQAPAPAATQPQVTLYWLNHSRAQRIVWLLEELGVPYNIQTYQRNQDQLAPPELEKIHPLGKSPVLGISLPDPADPAKQKQLVLAESGFIVQYLCEHFAQHKTLLPKRYRDCQEGQLGGETDEWMRYQYFLHYAEGSLMTNIVVAIVLDVLRSPRIPFFIRPITGSVVSKLFSIFIGPQIAKHLAFLESQLETSPSGGSYLCGPHLTAADILLSFPLLQARERADELRAGEGQAKLAEKYPKLWEYLRRLEQEPGYKRAEAKIEELQKTK</sequence>
<evidence type="ECO:0000259" key="6">
    <source>
        <dbReference type="PROSITE" id="PS50405"/>
    </source>
</evidence>